<dbReference type="PRINTS" id="PR00039">
    <property type="entry name" value="HTHLYSR"/>
</dbReference>
<dbReference type="Pfam" id="PF03466">
    <property type="entry name" value="LysR_substrate"/>
    <property type="match status" value="1"/>
</dbReference>
<dbReference type="SUPFAM" id="SSF53850">
    <property type="entry name" value="Periplasmic binding protein-like II"/>
    <property type="match status" value="1"/>
</dbReference>
<comment type="similarity">
    <text evidence="1">Belongs to the LysR transcriptional regulatory family.</text>
</comment>
<feature type="domain" description="HTH lysR-type" evidence="5">
    <location>
        <begin position="1"/>
        <end position="58"/>
    </location>
</feature>
<sequence>MEMRQLEYFVAVAEEANFTRAAERVHISQSGVSAQIRQLEQELGARLFDRSARAATLTDAGRAALVHARSVLAGADAVRQAVAEVTGLLRGRLALGMVTGCTITPLFEALASFHRACPGIEVSLLEGASDALVDQVRSGALDFALVGLAGGLPEGLDGRVLVAEPLVAAVPPGHPLAAEAEVTLRQLCGHPLVCMPPGTGVRAVLDASCSAQGLRPLVTLQASAPPAVLDLAARGLGAAVLSQSMTAPFADRLVTLPVTDADTAALLALVWSPTAGPALRELLRHCDAAFAPSHA</sequence>
<evidence type="ECO:0000256" key="2">
    <source>
        <dbReference type="ARBA" id="ARBA00023015"/>
    </source>
</evidence>
<dbReference type="InterPro" id="IPR036390">
    <property type="entry name" value="WH_DNA-bd_sf"/>
</dbReference>
<dbReference type="Gene3D" id="1.10.10.10">
    <property type="entry name" value="Winged helix-like DNA-binding domain superfamily/Winged helix DNA-binding domain"/>
    <property type="match status" value="1"/>
</dbReference>
<dbReference type="OrthoDB" id="3181812at2"/>
<keyword evidence="7" id="KW-1185">Reference proteome</keyword>
<name>A0A1H7VL23_STRJI</name>
<dbReference type="PANTHER" id="PTHR30346:SF28">
    <property type="entry name" value="HTH-TYPE TRANSCRIPTIONAL REGULATOR CYNR"/>
    <property type="match status" value="1"/>
</dbReference>
<gene>
    <name evidence="6" type="ORF">SAMN05414137_11889</name>
</gene>
<dbReference type="FunFam" id="1.10.10.10:FF:000001">
    <property type="entry name" value="LysR family transcriptional regulator"/>
    <property type="match status" value="1"/>
</dbReference>
<keyword evidence="4" id="KW-0804">Transcription</keyword>
<accession>A0A1H7VL23</accession>
<dbReference type="PANTHER" id="PTHR30346">
    <property type="entry name" value="TRANSCRIPTIONAL DUAL REGULATOR HCAR-RELATED"/>
    <property type="match status" value="1"/>
</dbReference>
<dbReference type="STRING" id="235985.SAMN05414137_11889"/>
<protein>
    <submittedName>
        <fullName evidence="6">DNA-binding transcriptional regulator, LysR family</fullName>
    </submittedName>
</protein>
<keyword evidence="2" id="KW-0805">Transcription regulation</keyword>
<dbReference type="Gene3D" id="3.40.190.290">
    <property type="match status" value="1"/>
</dbReference>
<dbReference type="GO" id="GO:0032993">
    <property type="term" value="C:protein-DNA complex"/>
    <property type="evidence" value="ECO:0007669"/>
    <property type="project" value="TreeGrafter"/>
</dbReference>
<dbReference type="GO" id="GO:0003700">
    <property type="term" value="F:DNA-binding transcription factor activity"/>
    <property type="evidence" value="ECO:0007669"/>
    <property type="project" value="InterPro"/>
</dbReference>
<dbReference type="Proteomes" id="UP000183015">
    <property type="component" value="Unassembled WGS sequence"/>
</dbReference>
<dbReference type="eggNOG" id="COG0583">
    <property type="taxonomic scope" value="Bacteria"/>
</dbReference>
<evidence type="ECO:0000313" key="6">
    <source>
        <dbReference type="EMBL" id="SEM09508.1"/>
    </source>
</evidence>
<evidence type="ECO:0000313" key="7">
    <source>
        <dbReference type="Proteomes" id="UP000183015"/>
    </source>
</evidence>
<dbReference type="Pfam" id="PF00126">
    <property type="entry name" value="HTH_1"/>
    <property type="match status" value="1"/>
</dbReference>
<evidence type="ECO:0000256" key="4">
    <source>
        <dbReference type="ARBA" id="ARBA00023163"/>
    </source>
</evidence>
<dbReference type="InterPro" id="IPR000847">
    <property type="entry name" value="LysR_HTH_N"/>
</dbReference>
<dbReference type="InterPro" id="IPR036388">
    <property type="entry name" value="WH-like_DNA-bd_sf"/>
</dbReference>
<evidence type="ECO:0000259" key="5">
    <source>
        <dbReference type="PROSITE" id="PS50931"/>
    </source>
</evidence>
<dbReference type="SUPFAM" id="SSF46785">
    <property type="entry name" value="Winged helix' DNA-binding domain"/>
    <property type="match status" value="1"/>
</dbReference>
<evidence type="ECO:0000256" key="3">
    <source>
        <dbReference type="ARBA" id="ARBA00023125"/>
    </source>
</evidence>
<dbReference type="RefSeq" id="WP_042446083.1">
    <property type="nucleotide sequence ID" value="NZ_BBPN01000010.1"/>
</dbReference>
<keyword evidence="3 6" id="KW-0238">DNA-binding</keyword>
<proteinExistence type="inferred from homology"/>
<dbReference type="InterPro" id="IPR005119">
    <property type="entry name" value="LysR_subst-bd"/>
</dbReference>
<organism evidence="6 7">
    <name type="scientific">Streptacidiphilus jiangxiensis</name>
    <dbReference type="NCBI Taxonomy" id="235985"/>
    <lineage>
        <taxon>Bacteria</taxon>
        <taxon>Bacillati</taxon>
        <taxon>Actinomycetota</taxon>
        <taxon>Actinomycetes</taxon>
        <taxon>Kitasatosporales</taxon>
        <taxon>Streptomycetaceae</taxon>
        <taxon>Streptacidiphilus</taxon>
    </lineage>
</organism>
<dbReference type="AlphaFoldDB" id="A0A1H7VL23"/>
<dbReference type="EMBL" id="FOAZ01000018">
    <property type="protein sequence ID" value="SEM09508.1"/>
    <property type="molecule type" value="Genomic_DNA"/>
</dbReference>
<dbReference type="PROSITE" id="PS50931">
    <property type="entry name" value="HTH_LYSR"/>
    <property type="match status" value="1"/>
</dbReference>
<dbReference type="GO" id="GO:0003677">
    <property type="term" value="F:DNA binding"/>
    <property type="evidence" value="ECO:0007669"/>
    <property type="project" value="UniProtKB-KW"/>
</dbReference>
<evidence type="ECO:0000256" key="1">
    <source>
        <dbReference type="ARBA" id="ARBA00009437"/>
    </source>
</evidence>
<reference evidence="7" key="1">
    <citation type="submission" date="2016-10" db="EMBL/GenBank/DDBJ databases">
        <authorList>
            <person name="Varghese N."/>
        </authorList>
    </citation>
    <scope>NUCLEOTIDE SEQUENCE [LARGE SCALE GENOMIC DNA]</scope>
    <source>
        <strain evidence="7">DSM 45096 / BCRC 16803 / CGMCC 4.1857 / CIP 109030 / JCM 12277 / KCTC 19219 / NBRC 100920 / 33214</strain>
    </source>
</reference>